<proteinExistence type="predicted"/>
<keyword evidence="3" id="KW-1185">Reference proteome</keyword>
<name>A0ABP0RKU5_9DINO</name>
<reference evidence="2 3" key="1">
    <citation type="submission" date="2024-02" db="EMBL/GenBank/DDBJ databases">
        <authorList>
            <person name="Chen Y."/>
            <person name="Shah S."/>
            <person name="Dougan E. K."/>
            <person name="Thang M."/>
            <person name="Chan C."/>
        </authorList>
    </citation>
    <scope>NUCLEOTIDE SEQUENCE [LARGE SCALE GENOMIC DNA]</scope>
</reference>
<gene>
    <name evidence="2" type="ORF">CCMP2556_LOCUS47616</name>
</gene>
<feature type="transmembrane region" description="Helical" evidence="1">
    <location>
        <begin position="44"/>
        <end position="65"/>
    </location>
</feature>
<protein>
    <submittedName>
        <fullName evidence="2">Uncharacterized protein</fullName>
    </submittedName>
</protein>
<dbReference type="Proteomes" id="UP001642484">
    <property type="component" value="Unassembled WGS sequence"/>
</dbReference>
<dbReference type="EMBL" id="CAXAMN010026139">
    <property type="protein sequence ID" value="CAK9100899.1"/>
    <property type="molecule type" value="Genomic_DNA"/>
</dbReference>
<comment type="caution">
    <text evidence="2">The sequence shown here is derived from an EMBL/GenBank/DDBJ whole genome shotgun (WGS) entry which is preliminary data.</text>
</comment>
<keyword evidence="1" id="KW-0472">Membrane</keyword>
<evidence type="ECO:0000256" key="1">
    <source>
        <dbReference type="SAM" id="Phobius"/>
    </source>
</evidence>
<sequence length="251" mass="26943">MAAVGGMPEVRQGFMVNLSAITGSQTWLDITGPAEAIRSDKWRLLYACIIIDLIGMASYLIFLIGEVGDLMWAPIAGFLLQPGGLGPPGGTGIEGLGPMANQQRWASTRTFDYPSRVPQVVPGPSSGHWLPLLEGGFFEEMEGQIAPKRTAFDVDEDRGFQAFYFMGSRSEGCDSSLCGSRVSALLRPLCASSASLCSGLYGVVKNTAHSVWLLILYSSLMSGSTQTRPVWVCQSVLPPQSLTCLAPPHRP</sequence>
<evidence type="ECO:0000313" key="3">
    <source>
        <dbReference type="Proteomes" id="UP001642484"/>
    </source>
</evidence>
<keyword evidence="1" id="KW-0812">Transmembrane</keyword>
<accession>A0ABP0RKU5</accession>
<organism evidence="2 3">
    <name type="scientific">Durusdinium trenchii</name>
    <dbReference type="NCBI Taxonomy" id="1381693"/>
    <lineage>
        <taxon>Eukaryota</taxon>
        <taxon>Sar</taxon>
        <taxon>Alveolata</taxon>
        <taxon>Dinophyceae</taxon>
        <taxon>Suessiales</taxon>
        <taxon>Symbiodiniaceae</taxon>
        <taxon>Durusdinium</taxon>
    </lineage>
</organism>
<keyword evidence="1" id="KW-1133">Transmembrane helix</keyword>
<evidence type="ECO:0000313" key="2">
    <source>
        <dbReference type="EMBL" id="CAK9100899.1"/>
    </source>
</evidence>